<dbReference type="AlphaFoldDB" id="A0A9J7MLT2"/>
<reference evidence="3" key="2">
    <citation type="submission" date="2025-08" db="UniProtKB">
        <authorList>
            <consortium name="RefSeq"/>
        </authorList>
    </citation>
    <scope>IDENTIFICATION</scope>
    <source>
        <strain evidence="3">S238N-H82</strain>
        <tissue evidence="3">Testes</tissue>
    </source>
</reference>
<sequence length="156" mass="17390">MEPYHSLGEAMEANKDAVVQSMAEGLEKARTENYALFADSAELDYAVSRQPCDLKTVGRLFWQTGFGLFLPKDSPYVVEFNRAILRAEEQGVTGELDHKWIKSQECGGSDQSVLGSKVIDLEDMLRVFVLVYGGMGIAFLTLVGEFIYVTPRKKVN</sequence>
<gene>
    <name evidence="3" type="primary">LOC118412974</name>
</gene>
<dbReference type="KEGG" id="bfo:118412974"/>
<accession>A0A9J7MLT2</accession>
<dbReference type="InterPro" id="IPR015683">
    <property type="entry name" value="Ionotropic_Glu_rcpt"/>
</dbReference>
<organism evidence="2 3">
    <name type="scientific">Branchiostoma floridae</name>
    <name type="common">Florida lancelet</name>
    <name type="synonym">Amphioxus</name>
    <dbReference type="NCBI Taxonomy" id="7739"/>
    <lineage>
        <taxon>Eukaryota</taxon>
        <taxon>Metazoa</taxon>
        <taxon>Chordata</taxon>
        <taxon>Cephalochordata</taxon>
        <taxon>Leptocardii</taxon>
        <taxon>Amphioxiformes</taxon>
        <taxon>Branchiostomatidae</taxon>
        <taxon>Branchiostoma</taxon>
    </lineage>
</organism>
<dbReference type="RefSeq" id="XP_035671960.1">
    <property type="nucleotide sequence ID" value="XM_035816067.1"/>
</dbReference>
<dbReference type="SUPFAM" id="SSF53850">
    <property type="entry name" value="Periplasmic binding protein-like II"/>
    <property type="match status" value="1"/>
</dbReference>
<keyword evidence="2" id="KW-1185">Reference proteome</keyword>
<feature type="transmembrane region" description="Helical" evidence="1">
    <location>
        <begin position="127"/>
        <end position="149"/>
    </location>
</feature>
<evidence type="ECO:0000313" key="3">
    <source>
        <dbReference type="RefSeq" id="XP_035671960.1"/>
    </source>
</evidence>
<dbReference type="OMA" id="FTERDCD"/>
<keyword evidence="1" id="KW-0472">Membrane</keyword>
<protein>
    <submittedName>
        <fullName evidence="3">Glutamate receptor ionotropic, NMDA 1-like</fullName>
    </submittedName>
</protein>
<evidence type="ECO:0000256" key="1">
    <source>
        <dbReference type="SAM" id="Phobius"/>
    </source>
</evidence>
<dbReference type="GeneID" id="118412974"/>
<proteinExistence type="predicted"/>
<dbReference type="Proteomes" id="UP000001554">
    <property type="component" value="Chromosome 4"/>
</dbReference>
<keyword evidence="1" id="KW-1133">Transmembrane helix</keyword>
<evidence type="ECO:0000313" key="2">
    <source>
        <dbReference type="Proteomes" id="UP000001554"/>
    </source>
</evidence>
<dbReference type="PANTHER" id="PTHR18966">
    <property type="entry name" value="IONOTROPIC GLUTAMATE RECEPTOR"/>
    <property type="match status" value="1"/>
</dbReference>
<dbReference type="OrthoDB" id="5984008at2759"/>
<keyword evidence="1" id="KW-0812">Transmembrane</keyword>
<dbReference type="Gene3D" id="3.40.190.10">
    <property type="entry name" value="Periplasmic binding protein-like II"/>
    <property type="match status" value="2"/>
</dbReference>
<name>A0A9J7MLT2_BRAFL</name>
<reference evidence="2" key="1">
    <citation type="journal article" date="2020" name="Nat. Ecol. Evol.">
        <title>Deeply conserved synteny resolves early events in vertebrate evolution.</title>
        <authorList>
            <person name="Simakov O."/>
            <person name="Marletaz F."/>
            <person name="Yue J.X."/>
            <person name="O'Connell B."/>
            <person name="Jenkins J."/>
            <person name="Brandt A."/>
            <person name="Calef R."/>
            <person name="Tung C.H."/>
            <person name="Huang T.K."/>
            <person name="Schmutz J."/>
            <person name="Satoh N."/>
            <person name="Yu J.K."/>
            <person name="Putnam N.H."/>
            <person name="Green R.E."/>
            <person name="Rokhsar D.S."/>
        </authorList>
    </citation>
    <scope>NUCLEOTIDE SEQUENCE [LARGE SCALE GENOMIC DNA]</scope>
    <source>
        <strain evidence="2">S238N-H82</strain>
    </source>
</reference>